<comment type="caution">
    <text evidence="2">The sequence shown here is derived from an EMBL/GenBank/DDBJ whole genome shotgun (WGS) entry which is preliminary data.</text>
</comment>
<keyword evidence="3" id="KW-1185">Reference proteome</keyword>
<keyword evidence="1" id="KW-0472">Membrane</keyword>
<evidence type="ECO:0000256" key="1">
    <source>
        <dbReference type="SAM" id="Phobius"/>
    </source>
</evidence>
<evidence type="ECO:0000313" key="3">
    <source>
        <dbReference type="Proteomes" id="UP000886595"/>
    </source>
</evidence>
<sequence>MYRCFSRYKTLISISPPSSILFFVPSLPFSMAIFEPPELLPDLLAVLRPSEIEPPRMSTPSISWDDNSLALIDTPKDSIAPPPSASRHKLEQRLTSLLFEICDSN</sequence>
<feature type="transmembrane region" description="Helical" evidence="1">
    <location>
        <begin position="12"/>
        <end position="34"/>
    </location>
</feature>
<name>A0A8X8B6B6_BRACI</name>
<protein>
    <submittedName>
        <fullName evidence="2">Uncharacterized protein</fullName>
    </submittedName>
</protein>
<dbReference type="Proteomes" id="UP000886595">
    <property type="component" value="Unassembled WGS sequence"/>
</dbReference>
<keyword evidence="1" id="KW-0812">Transmembrane</keyword>
<proteinExistence type="predicted"/>
<gene>
    <name evidence="2" type="ORF">Bca52824_016130</name>
</gene>
<accession>A0A8X8B6B6</accession>
<evidence type="ECO:0000313" key="2">
    <source>
        <dbReference type="EMBL" id="KAG2322917.1"/>
    </source>
</evidence>
<dbReference type="AlphaFoldDB" id="A0A8X8B6B6"/>
<dbReference type="EMBL" id="JAAMPC010000003">
    <property type="protein sequence ID" value="KAG2322917.1"/>
    <property type="molecule type" value="Genomic_DNA"/>
</dbReference>
<keyword evidence="1" id="KW-1133">Transmembrane helix</keyword>
<reference evidence="2 3" key="1">
    <citation type="submission" date="2020-02" db="EMBL/GenBank/DDBJ databases">
        <authorList>
            <person name="Ma Q."/>
            <person name="Huang Y."/>
            <person name="Song X."/>
            <person name="Pei D."/>
        </authorList>
    </citation>
    <scope>NUCLEOTIDE SEQUENCE [LARGE SCALE GENOMIC DNA]</scope>
    <source>
        <strain evidence="2">Sxm20200214</strain>
        <tissue evidence="2">Leaf</tissue>
    </source>
</reference>
<organism evidence="2 3">
    <name type="scientific">Brassica carinata</name>
    <name type="common">Ethiopian mustard</name>
    <name type="synonym">Abyssinian cabbage</name>
    <dbReference type="NCBI Taxonomy" id="52824"/>
    <lineage>
        <taxon>Eukaryota</taxon>
        <taxon>Viridiplantae</taxon>
        <taxon>Streptophyta</taxon>
        <taxon>Embryophyta</taxon>
        <taxon>Tracheophyta</taxon>
        <taxon>Spermatophyta</taxon>
        <taxon>Magnoliopsida</taxon>
        <taxon>eudicotyledons</taxon>
        <taxon>Gunneridae</taxon>
        <taxon>Pentapetalae</taxon>
        <taxon>rosids</taxon>
        <taxon>malvids</taxon>
        <taxon>Brassicales</taxon>
        <taxon>Brassicaceae</taxon>
        <taxon>Brassiceae</taxon>
        <taxon>Brassica</taxon>
    </lineage>
</organism>